<dbReference type="SUPFAM" id="SSF53850">
    <property type="entry name" value="Periplasmic binding protein-like II"/>
    <property type="match status" value="1"/>
</dbReference>
<dbReference type="InterPro" id="IPR005119">
    <property type="entry name" value="LysR_subst-bd"/>
</dbReference>
<dbReference type="SUPFAM" id="SSF46785">
    <property type="entry name" value="Winged helix' DNA-binding domain"/>
    <property type="match status" value="1"/>
</dbReference>
<feature type="domain" description="HTH lysR-type" evidence="5">
    <location>
        <begin position="7"/>
        <end position="64"/>
    </location>
</feature>
<reference evidence="6 7" key="1">
    <citation type="submission" date="2018-03" db="EMBL/GenBank/DDBJ databases">
        <title>Alkalicoccus saliphilus sp. nov., isolated from a mineral pool.</title>
        <authorList>
            <person name="Zhao B."/>
        </authorList>
    </citation>
    <scope>NUCLEOTIDE SEQUENCE [LARGE SCALE GENOMIC DNA]</scope>
    <source>
        <strain evidence="6 7">6AG</strain>
    </source>
</reference>
<dbReference type="AlphaFoldDB" id="A0A2T4U368"/>
<dbReference type="GO" id="GO:0005829">
    <property type="term" value="C:cytosol"/>
    <property type="evidence" value="ECO:0007669"/>
    <property type="project" value="TreeGrafter"/>
</dbReference>
<dbReference type="CDD" id="cd05466">
    <property type="entry name" value="PBP2_LTTR_substrate"/>
    <property type="match status" value="1"/>
</dbReference>
<evidence type="ECO:0000256" key="1">
    <source>
        <dbReference type="ARBA" id="ARBA00009437"/>
    </source>
</evidence>
<evidence type="ECO:0000313" key="6">
    <source>
        <dbReference type="EMBL" id="PTL37851.1"/>
    </source>
</evidence>
<dbReference type="Pfam" id="PF00126">
    <property type="entry name" value="HTH_1"/>
    <property type="match status" value="1"/>
</dbReference>
<dbReference type="GO" id="GO:0003700">
    <property type="term" value="F:DNA-binding transcription factor activity"/>
    <property type="evidence" value="ECO:0007669"/>
    <property type="project" value="InterPro"/>
</dbReference>
<dbReference type="InterPro" id="IPR036390">
    <property type="entry name" value="WH_DNA-bd_sf"/>
</dbReference>
<dbReference type="PANTHER" id="PTHR30419:SF24">
    <property type="entry name" value="HTH-TYPE TRANSCRIPTIONAL REGULATOR CZCR"/>
    <property type="match status" value="1"/>
</dbReference>
<evidence type="ECO:0000259" key="5">
    <source>
        <dbReference type="PROSITE" id="PS50931"/>
    </source>
</evidence>
<comment type="caution">
    <text evidence="6">The sequence shown here is derived from an EMBL/GenBank/DDBJ whole genome shotgun (WGS) entry which is preliminary data.</text>
</comment>
<organism evidence="6 7">
    <name type="scientific">Alkalicoccus saliphilus</name>
    <dbReference type="NCBI Taxonomy" id="200989"/>
    <lineage>
        <taxon>Bacteria</taxon>
        <taxon>Bacillati</taxon>
        <taxon>Bacillota</taxon>
        <taxon>Bacilli</taxon>
        <taxon>Bacillales</taxon>
        <taxon>Bacillaceae</taxon>
        <taxon>Alkalicoccus</taxon>
    </lineage>
</organism>
<dbReference type="InterPro" id="IPR036388">
    <property type="entry name" value="WH-like_DNA-bd_sf"/>
</dbReference>
<dbReference type="InterPro" id="IPR000847">
    <property type="entry name" value="LysR_HTH_N"/>
</dbReference>
<dbReference type="Gene3D" id="3.40.190.290">
    <property type="match status" value="1"/>
</dbReference>
<keyword evidence="4" id="KW-0804">Transcription</keyword>
<evidence type="ECO:0000256" key="2">
    <source>
        <dbReference type="ARBA" id="ARBA00023015"/>
    </source>
</evidence>
<sequence length="301" mass="34035">MKGAEVLNISQLEVFLRTVELGSLTKAAAKLNYTQSGISHTIKSMETKYETTLLIRDRSGVRLTSAGRELLPYMQAAFSSHRLLMEKVQEMHRMESGLIRVGTFTSVSSQWLPGIIQKFKADYPKVHFELLHGNNDEIEHGIASGRLDCGFMKLPAAENLHTIFLRRDPMVVVLSEDHPFAEKASFPVKALEQFPYIEIDEVIENEITRVFSEHHIRPDVHYTQKDDYAVIAMVEKDLGITLLPELVLKDSVRTVVCRQLTVPSFRDIGIASTGENPASGLTSAFLRCTQEWVEEEYGRQL</sequence>
<keyword evidence="2" id="KW-0805">Transcription regulation</keyword>
<gene>
    <name evidence="6" type="ORF">C6Y45_14340</name>
</gene>
<accession>A0A2T4U368</accession>
<proteinExistence type="inferred from homology"/>
<dbReference type="GO" id="GO:0003677">
    <property type="term" value="F:DNA binding"/>
    <property type="evidence" value="ECO:0007669"/>
    <property type="project" value="UniProtKB-KW"/>
</dbReference>
<dbReference type="Gene3D" id="1.10.10.10">
    <property type="entry name" value="Winged helix-like DNA-binding domain superfamily/Winged helix DNA-binding domain"/>
    <property type="match status" value="1"/>
</dbReference>
<dbReference type="PROSITE" id="PS50931">
    <property type="entry name" value="HTH_LYSR"/>
    <property type="match status" value="1"/>
</dbReference>
<evidence type="ECO:0000313" key="7">
    <source>
        <dbReference type="Proteomes" id="UP000240509"/>
    </source>
</evidence>
<keyword evidence="3" id="KW-0238">DNA-binding</keyword>
<keyword evidence="7" id="KW-1185">Reference proteome</keyword>
<dbReference type="Pfam" id="PF03466">
    <property type="entry name" value="LysR_substrate"/>
    <property type="match status" value="1"/>
</dbReference>
<evidence type="ECO:0000256" key="4">
    <source>
        <dbReference type="ARBA" id="ARBA00023163"/>
    </source>
</evidence>
<name>A0A2T4U368_9BACI</name>
<evidence type="ECO:0000256" key="3">
    <source>
        <dbReference type="ARBA" id="ARBA00023125"/>
    </source>
</evidence>
<protein>
    <submittedName>
        <fullName evidence="6">LysR family transcriptional regulator</fullName>
    </submittedName>
</protein>
<dbReference type="PANTHER" id="PTHR30419">
    <property type="entry name" value="HTH-TYPE TRANSCRIPTIONAL REGULATOR YBHD"/>
    <property type="match status" value="1"/>
</dbReference>
<comment type="similarity">
    <text evidence="1">Belongs to the LysR transcriptional regulatory family.</text>
</comment>
<dbReference type="InterPro" id="IPR050950">
    <property type="entry name" value="HTH-type_LysR_regulators"/>
</dbReference>
<dbReference type="EMBL" id="PZJJ01000031">
    <property type="protein sequence ID" value="PTL37851.1"/>
    <property type="molecule type" value="Genomic_DNA"/>
</dbReference>
<dbReference type="Proteomes" id="UP000240509">
    <property type="component" value="Unassembled WGS sequence"/>
</dbReference>